<evidence type="ECO:0000259" key="5">
    <source>
        <dbReference type="Pfam" id="PF06803"/>
    </source>
</evidence>
<reference evidence="6 7" key="1">
    <citation type="journal article" date="2016" name="Int. J. Syst. Evol. Microbiol.">
        <title>Pyruvatibacter mobilis gen. nov., sp. nov., a marine bacterium from the culture broth of Picochlorum sp. 122.</title>
        <authorList>
            <person name="Wang G."/>
            <person name="Tang M."/>
            <person name="Wu H."/>
            <person name="Dai S."/>
            <person name="Li T."/>
            <person name="Chen C."/>
            <person name="He H."/>
            <person name="Fan J."/>
            <person name="Xiang W."/>
            <person name="Li X."/>
        </authorList>
    </citation>
    <scope>NUCLEOTIDE SEQUENCE [LARGE SCALE GENOMIC DNA]</scope>
    <source>
        <strain evidence="6 7">GYP-11</strain>
    </source>
</reference>
<accession>A0A845Q7M0</accession>
<keyword evidence="2" id="KW-0812">Transmembrane</keyword>
<sequence length="138" mass="15035">MTGPETGMSPDSDAIALIEDPKIQLPAIAARNERVARRGFWRKLARVAGKIPFAEDVTAAYYCAIDPGTPMRVRATLFAAITYFIVPTDLIPDVIAALGFTDDATVLTTAIAIVGSHIKDHHITRARRTLRQGEFEDA</sequence>
<protein>
    <submittedName>
        <fullName evidence="6">DUF1232 domain-containing protein</fullName>
    </submittedName>
</protein>
<name>A0A845Q7M0_9HYPH</name>
<keyword evidence="7" id="KW-1185">Reference proteome</keyword>
<dbReference type="RefSeq" id="WP_160586340.1">
    <property type="nucleotide sequence ID" value="NZ_BMHN01000001.1"/>
</dbReference>
<evidence type="ECO:0000256" key="1">
    <source>
        <dbReference type="ARBA" id="ARBA00004127"/>
    </source>
</evidence>
<dbReference type="GeneID" id="300656246"/>
<dbReference type="Pfam" id="PF06803">
    <property type="entry name" value="DUF1232"/>
    <property type="match status" value="1"/>
</dbReference>
<dbReference type="GO" id="GO:0012505">
    <property type="term" value="C:endomembrane system"/>
    <property type="evidence" value="ECO:0007669"/>
    <property type="project" value="UniProtKB-SubCell"/>
</dbReference>
<dbReference type="OrthoDB" id="9813247at2"/>
<comment type="subcellular location">
    <subcellularLocation>
        <location evidence="1">Endomembrane system</location>
        <topology evidence="1">Multi-pass membrane protein</topology>
    </subcellularLocation>
</comment>
<dbReference type="Proteomes" id="UP000470384">
    <property type="component" value="Unassembled WGS sequence"/>
</dbReference>
<keyword evidence="3" id="KW-1133">Transmembrane helix</keyword>
<evidence type="ECO:0000256" key="2">
    <source>
        <dbReference type="ARBA" id="ARBA00022692"/>
    </source>
</evidence>
<dbReference type="AlphaFoldDB" id="A0A845Q7M0"/>
<evidence type="ECO:0000313" key="7">
    <source>
        <dbReference type="Proteomes" id="UP000470384"/>
    </source>
</evidence>
<feature type="domain" description="DUF1232" evidence="5">
    <location>
        <begin position="74"/>
        <end position="108"/>
    </location>
</feature>
<organism evidence="6 7">
    <name type="scientific">Pyruvatibacter mobilis</name>
    <dbReference type="NCBI Taxonomy" id="1712261"/>
    <lineage>
        <taxon>Bacteria</taxon>
        <taxon>Pseudomonadati</taxon>
        <taxon>Pseudomonadota</taxon>
        <taxon>Alphaproteobacteria</taxon>
        <taxon>Hyphomicrobiales</taxon>
        <taxon>Parvibaculaceae</taxon>
        <taxon>Pyruvatibacter</taxon>
    </lineage>
</organism>
<gene>
    <name evidence="6" type="ORF">GTQ45_00425</name>
</gene>
<evidence type="ECO:0000313" key="6">
    <source>
        <dbReference type="EMBL" id="NBG94190.1"/>
    </source>
</evidence>
<comment type="caution">
    <text evidence="6">The sequence shown here is derived from an EMBL/GenBank/DDBJ whole genome shotgun (WGS) entry which is preliminary data.</text>
</comment>
<keyword evidence="4" id="KW-0472">Membrane</keyword>
<evidence type="ECO:0000256" key="3">
    <source>
        <dbReference type="ARBA" id="ARBA00022989"/>
    </source>
</evidence>
<dbReference type="InterPro" id="IPR010652">
    <property type="entry name" value="DUF1232"/>
</dbReference>
<proteinExistence type="predicted"/>
<evidence type="ECO:0000256" key="4">
    <source>
        <dbReference type="ARBA" id="ARBA00023136"/>
    </source>
</evidence>
<dbReference type="EMBL" id="WXYQ01000001">
    <property type="protein sequence ID" value="NBG94190.1"/>
    <property type="molecule type" value="Genomic_DNA"/>
</dbReference>